<dbReference type="GO" id="GO:1902201">
    <property type="term" value="P:negative regulation of bacterial-type flagellum-dependent cell motility"/>
    <property type="evidence" value="ECO:0007669"/>
    <property type="project" value="TreeGrafter"/>
</dbReference>
<dbReference type="InterPro" id="IPR035938">
    <property type="entry name" value="Hemerythrin-like_sf"/>
</dbReference>
<dbReference type="Pfam" id="PF00990">
    <property type="entry name" value="GGDEF"/>
    <property type="match status" value="1"/>
</dbReference>
<keyword evidence="3" id="KW-0479">Metal-binding</keyword>
<dbReference type="CDD" id="cd01949">
    <property type="entry name" value="GGDEF"/>
    <property type="match status" value="1"/>
</dbReference>
<evidence type="ECO:0000256" key="4">
    <source>
        <dbReference type="ARBA" id="ARBA00023004"/>
    </source>
</evidence>
<dbReference type="GO" id="GO:0046872">
    <property type="term" value="F:metal ion binding"/>
    <property type="evidence" value="ECO:0007669"/>
    <property type="project" value="UniProtKB-KW"/>
</dbReference>
<organism evidence="7 8">
    <name type="scientific">Comamonas denitrificans</name>
    <dbReference type="NCBI Taxonomy" id="117506"/>
    <lineage>
        <taxon>Bacteria</taxon>
        <taxon>Pseudomonadati</taxon>
        <taxon>Pseudomonadota</taxon>
        <taxon>Betaproteobacteria</taxon>
        <taxon>Burkholderiales</taxon>
        <taxon>Comamonadaceae</taxon>
        <taxon>Comamonas</taxon>
    </lineage>
</organism>
<dbReference type="Gene3D" id="1.20.120.50">
    <property type="entry name" value="Hemerythrin-like"/>
    <property type="match status" value="1"/>
</dbReference>
<evidence type="ECO:0000313" key="7">
    <source>
        <dbReference type="EMBL" id="MBO1248749.1"/>
    </source>
</evidence>
<dbReference type="NCBIfam" id="TIGR02481">
    <property type="entry name" value="hemeryth_dom"/>
    <property type="match status" value="1"/>
</dbReference>
<name>A0A939KCX9_9BURK</name>
<dbReference type="EC" id="2.7.7.65" evidence="2"/>
<dbReference type="CDD" id="cd12107">
    <property type="entry name" value="Hemerythrin"/>
    <property type="match status" value="1"/>
</dbReference>
<evidence type="ECO:0000256" key="1">
    <source>
        <dbReference type="ARBA" id="ARBA00010587"/>
    </source>
</evidence>
<dbReference type="InterPro" id="IPR012312">
    <property type="entry name" value="Hemerythrin-like"/>
</dbReference>
<dbReference type="AlphaFoldDB" id="A0A939KCX9"/>
<dbReference type="SUPFAM" id="SSF47188">
    <property type="entry name" value="Hemerythrin-like"/>
    <property type="match status" value="1"/>
</dbReference>
<dbReference type="PANTHER" id="PTHR45138">
    <property type="entry name" value="REGULATORY COMPONENTS OF SENSORY TRANSDUCTION SYSTEM"/>
    <property type="match status" value="1"/>
</dbReference>
<keyword evidence="4" id="KW-0408">Iron</keyword>
<dbReference type="Gene3D" id="3.30.70.270">
    <property type="match status" value="1"/>
</dbReference>
<gene>
    <name evidence="7" type="ORF">J1777_02705</name>
</gene>
<dbReference type="SMART" id="SM00267">
    <property type="entry name" value="GGDEF"/>
    <property type="match status" value="1"/>
</dbReference>
<reference evidence="7" key="1">
    <citation type="submission" date="2021-03" db="EMBL/GenBank/DDBJ databases">
        <title>Comamonas denitrificans.</title>
        <authorList>
            <person name="Finster K."/>
        </authorList>
    </citation>
    <scope>NUCLEOTIDE SEQUENCE</scope>
    <source>
        <strain evidence="7">MM2021_4</strain>
    </source>
</reference>
<dbReference type="NCBIfam" id="TIGR00254">
    <property type="entry name" value="GGDEF"/>
    <property type="match status" value="1"/>
</dbReference>
<dbReference type="SUPFAM" id="SSF55073">
    <property type="entry name" value="Nucleotide cyclase"/>
    <property type="match status" value="1"/>
</dbReference>
<feature type="domain" description="GGDEF" evidence="6">
    <location>
        <begin position="237"/>
        <end position="376"/>
    </location>
</feature>
<dbReference type="NCBIfam" id="NF033749">
    <property type="entry name" value="bact_hemeryth"/>
    <property type="match status" value="1"/>
</dbReference>
<protein>
    <recommendedName>
        <fullName evidence="2">diguanylate cyclase</fullName>
        <ecNumber evidence="2">2.7.7.65</ecNumber>
    </recommendedName>
</protein>
<dbReference type="RefSeq" id="WP_207574298.1">
    <property type="nucleotide sequence ID" value="NZ_JAFNME010000004.1"/>
</dbReference>
<dbReference type="GO" id="GO:0005886">
    <property type="term" value="C:plasma membrane"/>
    <property type="evidence" value="ECO:0007669"/>
    <property type="project" value="TreeGrafter"/>
</dbReference>
<dbReference type="Pfam" id="PF01814">
    <property type="entry name" value="Hemerythrin"/>
    <property type="match status" value="1"/>
</dbReference>
<proteinExistence type="inferred from homology"/>
<dbReference type="PROSITE" id="PS50887">
    <property type="entry name" value="GGDEF"/>
    <property type="match status" value="1"/>
</dbReference>
<dbReference type="Proteomes" id="UP000664731">
    <property type="component" value="Unassembled WGS sequence"/>
</dbReference>
<dbReference type="GO" id="GO:0052621">
    <property type="term" value="F:diguanylate cyclase activity"/>
    <property type="evidence" value="ECO:0007669"/>
    <property type="project" value="UniProtKB-EC"/>
</dbReference>
<dbReference type="PANTHER" id="PTHR45138:SF9">
    <property type="entry name" value="DIGUANYLATE CYCLASE DGCM-RELATED"/>
    <property type="match status" value="1"/>
</dbReference>
<evidence type="ECO:0000256" key="5">
    <source>
        <dbReference type="ARBA" id="ARBA00034247"/>
    </source>
</evidence>
<dbReference type="GO" id="GO:0043709">
    <property type="term" value="P:cell adhesion involved in single-species biofilm formation"/>
    <property type="evidence" value="ECO:0007669"/>
    <property type="project" value="TreeGrafter"/>
</dbReference>
<comment type="catalytic activity">
    <reaction evidence="5">
        <text>2 GTP = 3',3'-c-di-GMP + 2 diphosphate</text>
        <dbReference type="Rhea" id="RHEA:24898"/>
        <dbReference type="ChEBI" id="CHEBI:33019"/>
        <dbReference type="ChEBI" id="CHEBI:37565"/>
        <dbReference type="ChEBI" id="CHEBI:58805"/>
        <dbReference type="EC" id="2.7.7.65"/>
    </reaction>
</comment>
<keyword evidence="8" id="KW-1185">Reference proteome</keyword>
<dbReference type="InterPro" id="IPR050469">
    <property type="entry name" value="Diguanylate_Cyclase"/>
</dbReference>
<sequence length="376" mass="41352">MDNAFIWDDSFITGFDHVDQQHHVLVDLFNELNQAVLDPSGDSDGLLADVYGRLLAYTEYHFREEEELMAQYAVDTRHVENHRNMHQQFIEQVQVLWAQRSAMGDPSATLVGFLTSWLGLHILGIDQSMARQIAAIHEGISPADAYEFETKFHDNGTQALLRLIGKLYTAVSTQNMQLAQANQTLEDRVVQRTQELEAAMARLRAMARTDGLLGIANRAHFHERLEQVCALALRGERPVGVLMVDVDFFKAFNDHYGHLHGDACLQKIAKALTGCLHRTSDLVARYGGEELVVLLPDTNLAGAQQVAQRMVEAVAQLGIAHQASTAAPVVTISVGVCAQIPYAGPDNASGSAALLACADAALYRAKNQGRNRWVAG</sequence>
<comment type="similarity">
    <text evidence="1">Belongs to the hemerythrin family.</text>
</comment>
<dbReference type="InterPro" id="IPR000160">
    <property type="entry name" value="GGDEF_dom"/>
</dbReference>
<dbReference type="InterPro" id="IPR012827">
    <property type="entry name" value="Hemerythrin_metal-bd"/>
</dbReference>
<comment type="caution">
    <text evidence="7">The sequence shown here is derived from an EMBL/GenBank/DDBJ whole genome shotgun (WGS) entry which is preliminary data.</text>
</comment>
<evidence type="ECO:0000313" key="8">
    <source>
        <dbReference type="Proteomes" id="UP000664731"/>
    </source>
</evidence>
<evidence type="ECO:0000256" key="3">
    <source>
        <dbReference type="ARBA" id="ARBA00022723"/>
    </source>
</evidence>
<evidence type="ECO:0000259" key="6">
    <source>
        <dbReference type="PROSITE" id="PS50887"/>
    </source>
</evidence>
<accession>A0A939KCX9</accession>
<dbReference type="FunFam" id="3.30.70.270:FF:000001">
    <property type="entry name" value="Diguanylate cyclase domain protein"/>
    <property type="match status" value="1"/>
</dbReference>
<evidence type="ECO:0000256" key="2">
    <source>
        <dbReference type="ARBA" id="ARBA00012528"/>
    </source>
</evidence>
<dbReference type="EMBL" id="JAFNME010000004">
    <property type="protein sequence ID" value="MBO1248749.1"/>
    <property type="molecule type" value="Genomic_DNA"/>
</dbReference>
<dbReference type="InterPro" id="IPR043128">
    <property type="entry name" value="Rev_trsase/Diguanyl_cyclase"/>
</dbReference>
<dbReference type="InterPro" id="IPR029787">
    <property type="entry name" value="Nucleotide_cyclase"/>
</dbReference>